<proteinExistence type="predicted"/>
<keyword evidence="2" id="KW-1185">Reference proteome</keyword>
<protein>
    <submittedName>
        <fullName evidence="1">Uncharacterized protein</fullName>
    </submittedName>
</protein>
<name>A0A6P1VYS6_9BACT</name>
<organism evidence="1 2">
    <name type="scientific">Spirosoma endbachense</name>
    <dbReference type="NCBI Taxonomy" id="2666025"/>
    <lineage>
        <taxon>Bacteria</taxon>
        <taxon>Pseudomonadati</taxon>
        <taxon>Bacteroidota</taxon>
        <taxon>Cytophagia</taxon>
        <taxon>Cytophagales</taxon>
        <taxon>Cytophagaceae</taxon>
        <taxon>Spirosoma</taxon>
    </lineage>
</organism>
<gene>
    <name evidence="1" type="ORF">GJR95_24295</name>
</gene>
<reference evidence="1 2" key="1">
    <citation type="submission" date="2019-11" db="EMBL/GenBank/DDBJ databases">
        <title>Spirosoma endbachense sp. nov., isolated from a natural salt meadow.</title>
        <authorList>
            <person name="Rojas J."/>
            <person name="Ambika Manirajan B."/>
            <person name="Ratering S."/>
            <person name="Suarez C."/>
            <person name="Geissler-Plaum R."/>
            <person name="Schnell S."/>
        </authorList>
    </citation>
    <scope>NUCLEOTIDE SEQUENCE [LARGE SCALE GENOMIC DNA]</scope>
    <source>
        <strain evidence="1 2">I-24</strain>
    </source>
</reference>
<evidence type="ECO:0000313" key="1">
    <source>
        <dbReference type="EMBL" id="QHV97935.1"/>
    </source>
</evidence>
<sequence length="98" mass="11544">MFIDVKEIGTNRVLTLSIYDPNNEYINLWFELRKDPDFDVNIALLRWWSKVPDDAKNQAFAGYEGNEKTDPELAILKQNFEPRWVENHPKQLFFVGIG</sequence>
<dbReference type="Proteomes" id="UP000464577">
    <property type="component" value="Chromosome"/>
</dbReference>
<dbReference type="KEGG" id="senf:GJR95_24295"/>
<accession>A0A6P1VYS6</accession>
<dbReference type="RefSeq" id="WP_162388347.1">
    <property type="nucleotide sequence ID" value="NZ_CP045997.1"/>
</dbReference>
<evidence type="ECO:0000313" key="2">
    <source>
        <dbReference type="Proteomes" id="UP000464577"/>
    </source>
</evidence>
<dbReference type="EMBL" id="CP045997">
    <property type="protein sequence ID" value="QHV97935.1"/>
    <property type="molecule type" value="Genomic_DNA"/>
</dbReference>
<dbReference type="AlphaFoldDB" id="A0A6P1VYS6"/>